<dbReference type="Proteomes" id="UP000238479">
    <property type="component" value="Chromosome 6"/>
</dbReference>
<name>A0A2P6PP49_ROSCH</name>
<accession>A0A2P6PP49</accession>
<dbReference type="EMBL" id="PDCK01000044">
    <property type="protein sequence ID" value="PRQ23709.1"/>
    <property type="molecule type" value="Genomic_DNA"/>
</dbReference>
<dbReference type="Gramene" id="PRQ23709">
    <property type="protein sequence ID" value="PRQ23709"/>
    <property type="gene ID" value="RchiOBHm_Chr6g0264351"/>
</dbReference>
<keyword evidence="2" id="KW-1185">Reference proteome</keyword>
<protein>
    <submittedName>
        <fullName evidence="1">Putative ClpP/crotonase-like domain-containing protein</fullName>
    </submittedName>
</protein>
<evidence type="ECO:0000313" key="2">
    <source>
        <dbReference type="Proteomes" id="UP000238479"/>
    </source>
</evidence>
<evidence type="ECO:0000313" key="1">
    <source>
        <dbReference type="EMBL" id="PRQ23709.1"/>
    </source>
</evidence>
<sequence>MLTALLDNIYGNWLDIISSTREKKREDIEKSVNEGVYHVEKLKERARSQTYSMMMRKH</sequence>
<comment type="caution">
    <text evidence="1">The sequence shown here is derived from an EMBL/GenBank/DDBJ whole genome shotgun (WGS) entry which is preliminary data.</text>
</comment>
<dbReference type="STRING" id="74649.A0A2P6PP49"/>
<proteinExistence type="predicted"/>
<reference evidence="1 2" key="1">
    <citation type="journal article" date="2018" name="Nat. Genet.">
        <title>The Rosa genome provides new insights in the design of modern roses.</title>
        <authorList>
            <person name="Bendahmane M."/>
        </authorList>
    </citation>
    <scope>NUCLEOTIDE SEQUENCE [LARGE SCALE GENOMIC DNA]</scope>
    <source>
        <strain evidence="2">cv. Old Blush</strain>
    </source>
</reference>
<gene>
    <name evidence="1" type="ORF">RchiOBHm_Chr6g0264351</name>
</gene>
<organism evidence="1 2">
    <name type="scientific">Rosa chinensis</name>
    <name type="common">China rose</name>
    <dbReference type="NCBI Taxonomy" id="74649"/>
    <lineage>
        <taxon>Eukaryota</taxon>
        <taxon>Viridiplantae</taxon>
        <taxon>Streptophyta</taxon>
        <taxon>Embryophyta</taxon>
        <taxon>Tracheophyta</taxon>
        <taxon>Spermatophyta</taxon>
        <taxon>Magnoliopsida</taxon>
        <taxon>eudicotyledons</taxon>
        <taxon>Gunneridae</taxon>
        <taxon>Pentapetalae</taxon>
        <taxon>rosids</taxon>
        <taxon>fabids</taxon>
        <taxon>Rosales</taxon>
        <taxon>Rosaceae</taxon>
        <taxon>Rosoideae</taxon>
        <taxon>Rosoideae incertae sedis</taxon>
        <taxon>Rosa</taxon>
    </lineage>
</organism>
<dbReference type="AlphaFoldDB" id="A0A2P6PP49"/>